<feature type="compositionally biased region" description="Basic and acidic residues" evidence="14">
    <location>
        <begin position="638"/>
        <end position="651"/>
    </location>
</feature>
<keyword evidence="5" id="KW-0677">Repeat</keyword>
<feature type="domain" description="BRCT" evidence="16">
    <location>
        <begin position="1123"/>
        <end position="1218"/>
    </location>
</feature>
<feature type="compositionally biased region" description="Basic and acidic residues" evidence="14">
    <location>
        <begin position="911"/>
        <end position="923"/>
    </location>
</feature>
<dbReference type="InterPro" id="IPR001841">
    <property type="entry name" value="Znf_RING"/>
</dbReference>
<reference evidence="17" key="3">
    <citation type="submission" date="2025-09" db="UniProtKB">
        <authorList>
            <consortium name="Ensembl"/>
        </authorList>
    </citation>
    <scope>IDENTIFICATION</scope>
</reference>
<feature type="region of interest" description="Disordered" evidence="14">
    <location>
        <begin position="284"/>
        <end position="596"/>
    </location>
</feature>
<dbReference type="CDD" id="cd16498">
    <property type="entry name" value="RING-HC_BRCA1"/>
    <property type="match status" value="1"/>
</dbReference>
<dbReference type="GO" id="GO:0005694">
    <property type="term" value="C:chromosome"/>
    <property type="evidence" value="ECO:0007669"/>
    <property type="project" value="UniProtKB-SubCell"/>
</dbReference>
<accession>A0A672F9S0</accession>
<dbReference type="GO" id="GO:0045944">
    <property type="term" value="P:positive regulation of transcription by RNA polymerase II"/>
    <property type="evidence" value="ECO:0007669"/>
    <property type="project" value="TreeGrafter"/>
</dbReference>
<dbReference type="Gene3D" id="3.30.40.10">
    <property type="entry name" value="Zinc/RING finger domain, C3HC4 (zinc finger)"/>
    <property type="match status" value="1"/>
</dbReference>
<dbReference type="SUPFAM" id="SSF52113">
    <property type="entry name" value="BRCT domain"/>
    <property type="match status" value="2"/>
</dbReference>
<dbReference type="Pfam" id="PF00533">
    <property type="entry name" value="BRCT"/>
    <property type="match status" value="2"/>
</dbReference>
<feature type="compositionally biased region" description="Basic residues" evidence="14">
    <location>
        <begin position="193"/>
        <end position="206"/>
    </location>
</feature>
<dbReference type="SUPFAM" id="SSF57850">
    <property type="entry name" value="RING/U-box"/>
    <property type="match status" value="1"/>
</dbReference>
<keyword evidence="18" id="KW-1185">Reference proteome</keyword>
<feature type="compositionally biased region" description="Acidic residues" evidence="14">
    <location>
        <begin position="581"/>
        <end position="590"/>
    </location>
</feature>
<evidence type="ECO:0000256" key="10">
    <source>
        <dbReference type="ARBA" id="ARBA00023242"/>
    </source>
</evidence>
<dbReference type="GO" id="GO:0043009">
    <property type="term" value="P:chordate embryonic development"/>
    <property type="evidence" value="ECO:0007669"/>
    <property type="project" value="TreeGrafter"/>
</dbReference>
<dbReference type="Proteomes" id="UP000472267">
    <property type="component" value="Chromosome 8"/>
</dbReference>
<feature type="compositionally biased region" description="Low complexity" evidence="14">
    <location>
        <begin position="972"/>
        <end position="987"/>
    </location>
</feature>
<feature type="region of interest" description="Disordered" evidence="14">
    <location>
        <begin position="613"/>
        <end position="663"/>
    </location>
</feature>
<dbReference type="FunFam" id="3.40.50.10190:FF:000006">
    <property type="entry name" value="Breast cancer type 1 susceptibility protein homolog"/>
    <property type="match status" value="1"/>
</dbReference>
<feature type="compositionally biased region" description="Low complexity" evidence="14">
    <location>
        <begin position="544"/>
        <end position="558"/>
    </location>
</feature>
<dbReference type="GO" id="GO:0004842">
    <property type="term" value="F:ubiquitin-protein transferase activity"/>
    <property type="evidence" value="ECO:0007669"/>
    <property type="project" value="TreeGrafter"/>
</dbReference>
<dbReference type="Gene3D" id="3.40.50.10190">
    <property type="entry name" value="BRCT domain"/>
    <property type="match status" value="2"/>
</dbReference>
<feature type="compositionally biased region" description="Basic and acidic residues" evidence="14">
    <location>
        <begin position="622"/>
        <end position="631"/>
    </location>
</feature>
<dbReference type="Ensembl" id="ENSSFAT00005000844.1">
    <property type="protein sequence ID" value="ENSSFAP00005000810.1"/>
    <property type="gene ID" value="ENSSFAG00005000525.1"/>
</dbReference>
<evidence type="ECO:0000256" key="2">
    <source>
        <dbReference type="ARBA" id="ARBA00004286"/>
    </source>
</evidence>
<dbReference type="GO" id="GO:0007095">
    <property type="term" value="P:mitotic G2 DNA damage checkpoint signaling"/>
    <property type="evidence" value="ECO:0007669"/>
    <property type="project" value="TreeGrafter"/>
</dbReference>
<keyword evidence="6" id="KW-0227">DNA damage</keyword>
<keyword evidence="7 13" id="KW-0863">Zinc-finger</keyword>
<dbReference type="SMART" id="SM00184">
    <property type="entry name" value="RING"/>
    <property type="match status" value="1"/>
</dbReference>
<dbReference type="PROSITE" id="PS50089">
    <property type="entry name" value="ZF_RING_2"/>
    <property type="match status" value="1"/>
</dbReference>
<feature type="domain" description="RING-type" evidence="15">
    <location>
        <begin position="22"/>
        <end position="64"/>
    </location>
</feature>
<organism evidence="17 18">
    <name type="scientific">Salarias fasciatus</name>
    <name type="common">Jewelled blenny</name>
    <name type="synonym">Blennius fasciatus</name>
    <dbReference type="NCBI Taxonomy" id="181472"/>
    <lineage>
        <taxon>Eukaryota</taxon>
        <taxon>Metazoa</taxon>
        <taxon>Chordata</taxon>
        <taxon>Craniata</taxon>
        <taxon>Vertebrata</taxon>
        <taxon>Euteleostomi</taxon>
        <taxon>Actinopterygii</taxon>
        <taxon>Neopterygii</taxon>
        <taxon>Teleostei</taxon>
        <taxon>Neoteleostei</taxon>
        <taxon>Acanthomorphata</taxon>
        <taxon>Ovalentaria</taxon>
        <taxon>Blenniimorphae</taxon>
        <taxon>Blenniiformes</taxon>
        <taxon>Blennioidei</taxon>
        <taxon>Blenniidae</taxon>
        <taxon>Salariinae</taxon>
        <taxon>Salarias</taxon>
    </lineage>
</organism>
<evidence type="ECO:0000256" key="5">
    <source>
        <dbReference type="ARBA" id="ARBA00022737"/>
    </source>
</evidence>
<feature type="compositionally biased region" description="Polar residues" evidence="14">
    <location>
        <begin position="737"/>
        <end position="749"/>
    </location>
</feature>
<dbReference type="SMART" id="SM00292">
    <property type="entry name" value="BRCT"/>
    <property type="match status" value="2"/>
</dbReference>
<dbReference type="PANTHER" id="PTHR13763">
    <property type="entry name" value="BREAST CANCER TYPE 1 SUSCEPTIBILITY PROTEIN BRCA1"/>
    <property type="match status" value="1"/>
</dbReference>
<sequence>METPKATDVKKGISLLWETLQCPICLELLTAPVSTKCDHQFCKFCMTKLLDNSKQNRASCPVCKAKITRRSLQESPGFQRLVAGLQDMIKAYEHDTGTNCKIYTLIHLYFWIKFKHSDHNNLSQSQSSTIAAQNGFAKLMGFEELPPSLTENEGLDSGLGDAPPTSDKKISSPADDVEPVLSPVPDENEPNSWRKKQKKKSKILKQKKKKSLEKVAEWLMTVPTDGTLELEELEKNGDDSDSCSSSSTIDIKQHINDMTLKRENQTKALEERVFGVTYTRRSSRIVPAPPNSVAEPSLTRETQADERKENCPDDTTNGWHEVGEATNDTGSDFFKEAGQMEVREGNDTCVEELNEPGGEGNKDEPDSESGPKTRKRTRSALQQVDSDLKGQEQKKPDRRKGRITTSGRVQKPLVLVGVQEGESSPQPRARPEEAQLQIESYPSSEDQDVSLLRSTRRSRRLEVFAEQVQGGQRKASPTEKTSGRDGVTKQSDAAQVQDVKKPGAAKRNGCVYHQDITEIENISKSVKDHQGSVEMGSNPERPEVSPAPSVSVVPESTSLNNADVVEPTDHSLRETQLETSAADDEEEQNDCEVNTEQLMKSFKATKRKSFHLGCADAKKRRPPDQDEEKHQVSSGDSEANREALRDTEKSTGSDLISPSISPIQMKKTVSGNLDEVTVEGLIPDGSCSGQESLSSGALPPNQVPRSNVESLHVSFVPQVIDSGLRFTAVEHEDVDQTSRFSHVTESQLSCEVKDGGKGKRRKDSSAEQLSADTNEHGLFPESSLTPDGLMPPDAQNVQEASGEVSSHSSVPISRRKRRAQTLESSGSDTSAEPLNRPSPCPSPDCISPSQGSVDLFGTPDECKSPLWFEKLLTVSSSQFSSEVLVTQQKLEMQKELVRLEKLMALVSEVLQEKEGSPPKDAPPDTRQCSRASDRVDSCSCFVQEITRTSLPCRKNVPDAEGDSHPGPSVQHTGSSVKTSKTLTSTAKPQKSGASSSDEQENKENNSPPKDDCRSKLVLVSSGLGSSEQMMVKKFARTVGARLVPRVTPEVTHVVMGTDEQLVCERTLKYFLGIAGRKWVVSLHWISECFKQRKLLDEGPFEVRGDAVNGANHRGPSRARATPDSNLLMKGFRICFQGSFTDMTTDELEWMVELCGADVVKDPLLLDGKQKSHQLVIVQHRLDASSRSYLSRHATVVTRSWLLDSVSTYSLQNPSSYSA</sequence>
<dbReference type="PROSITE" id="PS00518">
    <property type="entry name" value="ZF_RING_1"/>
    <property type="match status" value="1"/>
</dbReference>
<dbReference type="InterPro" id="IPR031099">
    <property type="entry name" value="BRCA1-associated"/>
</dbReference>
<reference evidence="17" key="2">
    <citation type="submission" date="2025-08" db="UniProtKB">
        <authorList>
            <consortium name="Ensembl"/>
        </authorList>
    </citation>
    <scope>IDENTIFICATION</scope>
</reference>
<dbReference type="PROSITE" id="PS50172">
    <property type="entry name" value="BRCT"/>
    <property type="match status" value="2"/>
</dbReference>
<dbReference type="InterPro" id="IPR013083">
    <property type="entry name" value="Znf_RING/FYVE/PHD"/>
</dbReference>
<dbReference type="GO" id="GO:0008270">
    <property type="term" value="F:zinc ion binding"/>
    <property type="evidence" value="ECO:0007669"/>
    <property type="project" value="UniProtKB-KW"/>
</dbReference>
<feature type="compositionally biased region" description="Basic and acidic residues" evidence="14">
    <location>
        <begin position="567"/>
        <end position="576"/>
    </location>
</feature>
<feature type="region of interest" description="Disordered" evidence="14">
    <location>
        <begin position="680"/>
        <end position="705"/>
    </location>
</feature>
<evidence type="ECO:0000259" key="16">
    <source>
        <dbReference type="PROSITE" id="PS50172"/>
    </source>
</evidence>
<keyword evidence="4" id="KW-0479">Metal-binding</keyword>
<evidence type="ECO:0000256" key="3">
    <source>
        <dbReference type="ARBA" id="ARBA00022454"/>
    </source>
</evidence>
<keyword evidence="10" id="KW-0539">Nucleus</keyword>
<evidence type="ECO:0000313" key="17">
    <source>
        <dbReference type="Ensembl" id="ENSSFAP00005000810.1"/>
    </source>
</evidence>
<evidence type="ECO:0000259" key="15">
    <source>
        <dbReference type="PROSITE" id="PS50089"/>
    </source>
</evidence>
<evidence type="ECO:0000313" key="18">
    <source>
        <dbReference type="Proteomes" id="UP000472267"/>
    </source>
</evidence>
<feature type="region of interest" description="Disordered" evidence="14">
    <location>
        <begin position="952"/>
        <end position="1015"/>
    </location>
</feature>
<evidence type="ECO:0000256" key="7">
    <source>
        <dbReference type="ARBA" id="ARBA00022771"/>
    </source>
</evidence>
<dbReference type="InterPro" id="IPR018957">
    <property type="entry name" value="Znf_C3HC4_RING-type"/>
</dbReference>
<feature type="region of interest" description="Disordered" evidence="14">
    <location>
        <begin position="735"/>
        <end position="846"/>
    </location>
</feature>
<dbReference type="InterPro" id="IPR036420">
    <property type="entry name" value="BRCT_dom_sf"/>
</dbReference>
<evidence type="ECO:0000256" key="4">
    <source>
        <dbReference type="ARBA" id="ARBA00022723"/>
    </source>
</evidence>
<feature type="compositionally biased region" description="Polar residues" evidence="14">
    <location>
        <begin position="795"/>
        <end position="811"/>
    </location>
</feature>
<feature type="domain" description="BRCT" evidence="16">
    <location>
        <begin position="1017"/>
        <end position="1102"/>
    </location>
</feature>
<feature type="compositionally biased region" description="Polar residues" evidence="14">
    <location>
        <begin position="821"/>
        <end position="832"/>
    </location>
</feature>
<gene>
    <name evidence="17" type="primary">brca1</name>
</gene>
<evidence type="ECO:0000256" key="6">
    <source>
        <dbReference type="ARBA" id="ARBA00022763"/>
    </source>
</evidence>
<feature type="region of interest" description="Disordered" evidence="14">
    <location>
        <begin position="147"/>
        <end position="206"/>
    </location>
</feature>
<evidence type="ECO:0000256" key="1">
    <source>
        <dbReference type="ARBA" id="ARBA00004123"/>
    </source>
</evidence>
<evidence type="ECO:0000256" key="14">
    <source>
        <dbReference type="SAM" id="MobiDB-lite"/>
    </source>
</evidence>
<keyword evidence="3" id="KW-0158">Chromosome</keyword>
<evidence type="ECO:0000256" key="12">
    <source>
        <dbReference type="ARBA" id="ARBA00031556"/>
    </source>
</evidence>
<dbReference type="InterPro" id="IPR001357">
    <property type="entry name" value="BRCT_dom"/>
</dbReference>
<dbReference type="PANTHER" id="PTHR13763:SF0">
    <property type="entry name" value="BREAST CANCER TYPE 1 SUSCEPTIBILITY PROTEIN"/>
    <property type="match status" value="1"/>
</dbReference>
<dbReference type="Pfam" id="PF00097">
    <property type="entry name" value="zf-C3HC4"/>
    <property type="match status" value="1"/>
</dbReference>
<dbReference type="GO" id="GO:0070531">
    <property type="term" value="C:BRCA1-A complex"/>
    <property type="evidence" value="ECO:0007669"/>
    <property type="project" value="TreeGrafter"/>
</dbReference>
<feature type="compositionally biased region" description="Polar residues" evidence="14">
    <location>
        <begin position="652"/>
        <end position="663"/>
    </location>
</feature>
<keyword evidence="9" id="KW-0234">DNA repair</keyword>
<protein>
    <recommendedName>
        <fullName evidence="12">RING-type E3 ubiquitin transferase BRCA1</fullName>
    </recommendedName>
</protein>
<evidence type="ECO:0000256" key="13">
    <source>
        <dbReference type="PROSITE-ProRule" id="PRU00175"/>
    </source>
</evidence>
<evidence type="ECO:0000256" key="9">
    <source>
        <dbReference type="ARBA" id="ARBA00023204"/>
    </source>
</evidence>
<dbReference type="AlphaFoldDB" id="A0A672F9S0"/>
<evidence type="ECO:0000256" key="11">
    <source>
        <dbReference type="ARBA" id="ARBA00023306"/>
    </source>
</evidence>
<evidence type="ECO:0000256" key="8">
    <source>
        <dbReference type="ARBA" id="ARBA00022833"/>
    </source>
</evidence>
<dbReference type="PIRSF" id="PIRSF001734">
    <property type="entry name" value="BRCA1"/>
    <property type="match status" value="1"/>
</dbReference>
<feature type="compositionally biased region" description="Basic and acidic residues" evidence="14">
    <location>
        <begin position="302"/>
        <end position="311"/>
    </location>
</feature>
<comment type="subcellular location">
    <subcellularLocation>
        <location evidence="2">Chromosome</location>
    </subcellularLocation>
    <subcellularLocation>
        <location evidence="1">Nucleus</location>
    </subcellularLocation>
</comment>
<dbReference type="InterPro" id="IPR017907">
    <property type="entry name" value="Znf_RING_CS"/>
</dbReference>
<dbReference type="GO" id="GO:0031436">
    <property type="term" value="C:BRCA1-BARD1 complex"/>
    <property type="evidence" value="ECO:0007669"/>
    <property type="project" value="TreeGrafter"/>
</dbReference>
<reference evidence="17" key="1">
    <citation type="submission" date="2019-06" db="EMBL/GenBank/DDBJ databases">
        <authorList>
            <consortium name="Wellcome Sanger Institute Data Sharing"/>
        </authorList>
    </citation>
    <scope>NUCLEOTIDE SEQUENCE [LARGE SCALE GENOMIC DNA]</scope>
</reference>
<proteinExistence type="predicted"/>
<keyword evidence="8" id="KW-0862">Zinc</keyword>
<name>A0A672F9S0_SALFA</name>
<keyword evidence="11" id="KW-0131">Cell cycle</keyword>
<feature type="region of interest" description="Disordered" evidence="14">
    <location>
        <begin position="911"/>
        <end position="930"/>
    </location>
</feature>
<feature type="compositionally biased region" description="Basic and acidic residues" evidence="14">
    <location>
        <begin position="386"/>
        <end position="395"/>
    </location>
</feature>
<feature type="compositionally biased region" description="Basic and acidic residues" evidence="14">
    <location>
        <begin position="999"/>
        <end position="1014"/>
    </location>
</feature>
<dbReference type="GO" id="GO:0000724">
    <property type="term" value="P:double-strand break repair via homologous recombination"/>
    <property type="evidence" value="ECO:0007669"/>
    <property type="project" value="TreeGrafter"/>
</dbReference>